<dbReference type="RefSeq" id="WP_111590124.1">
    <property type="nucleotide sequence ID" value="NZ_QLMA01000001.1"/>
</dbReference>
<organism evidence="1 2">
    <name type="scientific">Chitinophaga dinghuensis</name>
    <dbReference type="NCBI Taxonomy" id="1539050"/>
    <lineage>
        <taxon>Bacteria</taxon>
        <taxon>Pseudomonadati</taxon>
        <taxon>Bacteroidota</taxon>
        <taxon>Chitinophagia</taxon>
        <taxon>Chitinophagales</taxon>
        <taxon>Chitinophagaceae</taxon>
        <taxon>Chitinophaga</taxon>
    </lineage>
</organism>
<keyword evidence="2" id="KW-1185">Reference proteome</keyword>
<dbReference type="OrthoDB" id="9835413at2"/>
<accession>A0A327WCZ7</accession>
<evidence type="ECO:0000313" key="2">
    <source>
        <dbReference type="Proteomes" id="UP000249819"/>
    </source>
</evidence>
<dbReference type="EMBL" id="QLMA01000001">
    <property type="protein sequence ID" value="RAJ87431.1"/>
    <property type="molecule type" value="Genomic_DNA"/>
</dbReference>
<gene>
    <name evidence="1" type="ORF">CLV59_101181</name>
</gene>
<name>A0A327WCZ7_9BACT</name>
<proteinExistence type="predicted"/>
<evidence type="ECO:0000313" key="1">
    <source>
        <dbReference type="EMBL" id="RAJ87431.1"/>
    </source>
</evidence>
<sequence length="220" mass="26155">MGVEMHIGCLSCKKFIWLGSQKAYKWEGFQLQHHHVKTFMTWHSMPDCELFHSNDGTMEVPWDNHPQEWEEDSRSRSFWDSYQNKGIGCAHCGKLIDDQASPVILTEWFQLCNNKCKQDYCDEYLDRYDLRIYDSSKDQPDVSKSTWTIACHTCKTYYTVESEEYTRADTYKHLSLFLSIHMHKDYGLYKIYHYVTPCIPTLPWQHPATAHEWKPYGDEI</sequence>
<protein>
    <submittedName>
        <fullName evidence="1">Uncharacterized protein</fullName>
    </submittedName>
</protein>
<reference evidence="1 2" key="1">
    <citation type="submission" date="2018-06" db="EMBL/GenBank/DDBJ databases">
        <title>Genomic Encyclopedia of Archaeal and Bacterial Type Strains, Phase II (KMG-II): from individual species to whole genera.</title>
        <authorList>
            <person name="Goeker M."/>
        </authorList>
    </citation>
    <scope>NUCLEOTIDE SEQUENCE [LARGE SCALE GENOMIC DNA]</scope>
    <source>
        <strain evidence="1 2">DSM 29821</strain>
    </source>
</reference>
<dbReference type="AlphaFoldDB" id="A0A327WCZ7"/>
<comment type="caution">
    <text evidence="1">The sequence shown here is derived from an EMBL/GenBank/DDBJ whole genome shotgun (WGS) entry which is preliminary data.</text>
</comment>
<dbReference type="Proteomes" id="UP000249819">
    <property type="component" value="Unassembled WGS sequence"/>
</dbReference>